<accession>A0A9P0MGZ9</accession>
<sequence length="200" mass="21703">MKGRNASLEIRAGFANAAIHFAAWDGNIKVIKMLYGHVADFNDPLGTRSRPWNSQNCLEQPVLREVHDVIPIHNAAALHVASYYGLKDLVGLLISYGASLGVQRDKRRYSSFHSACDNSHVEVVKLLLDSASNKSCGDINGTTPLHIACGKGLFPIAKLLLCEPPAAVYQADNNGYTALHIAAMNGSHRISRNSQVVIES</sequence>
<dbReference type="AlphaFoldDB" id="A0A9P0MGZ9"/>
<keyword evidence="2 3" id="KW-0040">ANK repeat</keyword>
<dbReference type="InterPro" id="IPR036770">
    <property type="entry name" value="Ankyrin_rpt-contain_sf"/>
</dbReference>
<dbReference type="SMART" id="SM00248">
    <property type="entry name" value="ANK"/>
    <property type="match status" value="5"/>
</dbReference>
<protein>
    <submittedName>
        <fullName evidence="4">Uncharacterized protein</fullName>
    </submittedName>
</protein>
<keyword evidence="5" id="KW-1185">Reference proteome</keyword>
<gene>
    <name evidence="4" type="ORF">NEZAVI_LOCUS7660</name>
</gene>
<evidence type="ECO:0000256" key="1">
    <source>
        <dbReference type="ARBA" id="ARBA00022737"/>
    </source>
</evidence>
<keyword evidence="1" id="KW-0677">Repeat</keyword>
<evidence type="ECO:0000256" key="3">
    <source>
        <dbReference type="PROSITE-ProRule" id="PRU00023"/>
    </source>
</evidence>
<dbReference type="Pfam" id="PF00023">
    <property type="entry name" value="Ank"/>
    <property type="match status" value="1"/>
</dbReference>
<proteinExistence type="predicted"/>
<dbReference type="SUPFAM" id="SSF48403">
    <property type="entry name" value="Ankyrin repeat"/>
    <property type="match status" value="1"/>
</dbReference>
<dbReference type="Proteomes" id="UP001152798">
    <property type="component" value="Chromosome 4"/>
</dbReference>
<dbReference type="PROSITE" id="PS50297">
    <property type="entry name" value="ANK_REP_REGION"/>
    <property type="match status" value="2"/>
</dbReference>
<dbReference type="InterPro" id="IPR002110">
    <property type="entry name" value="Ankyrin_rpt"/>
</dbReference>
<dbReference type="PROSITE" id="PS50088">
    <property type="entry name" value="ANK_REPEAT"/>
    <property type="match status" value="2"/>
</dbReference>
<dbReference type="Gene3D" id="1.25.40.20">
    <property type="entry name" value="Ankyrin repeat-containing domain"/>
    <property type="match status" value="2"/>
</dbReference>
<evidence type="ECO:0000313" key="5">
    <source>
        <dbReference type="Proteomes" id="UP001152798"/>
    </source>
</evidence>
<dbReference type="Pfam" id="PF12796">
    <property type="entry name" value="Ank_2"/>
    <property type="match status" value="1"/>
</dbReference>
<dbReference type="OrthoDB" id="194358at2759"/>
<feature type="repeat" description="ANK" evidence="3">
    <location>
        <begin position="140"/>
        <end position="161"/>
    </location>
</feature>
<reference evidence="4" key="1">
    <citation type="submission" date="2022-01" db="EMBL/GenBank/DDBJ databases">
        <authorList>
            <person name="King R."/>
        </authorList>
    </citation>
    <scope>NUCLEOTIDE SEQUENCE</scope>
</reference>
<dbReference type="PANTHER" id="PTHR24198:SF165">
    <property type="entry name" value="ANKYRIN REPEAT-CONTAINING PROTEIN-RELATED"/>
    <property type="match status" value="1"/>
</dbReference>
<dbReference type="PANTHER" id="PTHR24198">
    <property type="entry name" value="ANKYRIN REPEAT AND PROTEIN KINASE DOMAIN-CONTAINING PROTEIN"/>
    <property type="match status" value="1"/>
</dbReference>
<feature type="repeat" description="ANK" evidence="3">
    <location>
        <begin position="73"/>
        <end position="105"/>
    </location>
</feature>
<name>A0A9P0MGZ9_NEZVI</name>
<organism evidence="4 5">
    <name type="scientific">Nezara viridula</name>
    <name type="common">Southern green stink bug</name>
    <name type="synonym">Cimex viridulus</name>
    <dbReference type="NCBI Taxonomy" id="85310"/>
    <lineage>
        <taxon>Eukaryota</taxon>
        <taxon>Metazoa</taxon>
        <taxon>Ecdysozoa</taxon>
        <taxon>Arthropoda</taxon>
        <taxon>Hexapoda</taxon>
        <taxon>Insecta</taxon>
        <taxon>Pterygota</taxon>
        <taxon>Neoptera</taxon>
        <taxon>Paraneoptera</taxon>
        <taxon>Hemiptera</taxon>
        <taxon>Heteroptera</taxon>
        <taxon>Panheteroptera</taxon>
        <taxon>Pentatomomorpha</taxon>
        <taxon>Pentatomoidea</taxon>
        <taxon>Pentatomidae</taxon>
        <taxon>Pentatominae</taxon>
        <taxon>Nezara</taxon>
    </lineage>
</organism>
<evidence type="ECO:0000313" key="4">
    <source>
        <dbReference type="EMBL" id="CAH1397913.1"/>
    </source>
</evidence>
<evidence type="ECO:0000256" key="2">
    <source>
        <dbReference type="ARBA" id="ARBA00023043"/>
    </source>
</evidence>
<dbReference type="EMBL" id="OV725080">
    <property type="protein sequence ID" value="CAH1397913.1"/>
    <property type="molecule type" value="Genomic_DNA"/>
</dbReference>